<dbReference type="RefSeq" id="WP_145026858.1">
    <property type="nucleotide sequence ID" value="NZ_CP036271.1"/>
</dbReference>
<feature type="signal peptide" evidence="2">
    <location>
        <begin position="1"/>
        <end position="27"/>
    </location>
</feature>
<dbReference type="OrthoDB" id="215810at2"/>
<evidence type="ECO:0000256" key="1">
    <source>
        <dbReference type="SAM" id="MobiDB-lite"/>
    </source>
</evidence>
<keyword evidence="4" id="KW-1185">Reference proteome</keyword>
<feature type="compositionally biased region" description="Polar residues" evidence="1">
    <location>
        <begin position="248"/>
        <end position="258"/>
    </location>
</feature>
<keyword evidence="2" id="KW-0732">Signal</keyword>
<name>A0A517S8N1_9PLAN</name>
<evidence type="ECO:0000256" key="2">
    <source>
        <dbReference type="SAM" id="SignalP"/>
    </source>
</evidence>
<evidence type="ECO:0000313" key="4">
    <source>
        <dbReference type="Proteomes" id="UP000315700"/>
    </source>
</evidence>
<sequence length="258" mass="26612" precursor="true">MKLDQTLLRAILAVGGLLTCGAGLANAQDIEDVGIVRISDHAPAAAPCTSGQCNTGNCQTGQCNTGCPSGYCGNGYCGNGCRSGCYHRCRCTGHVHRFLSWLDPLGGCALPPDAGWSPPGKVAMWRRPVAYNKFFPDSWTGYPTAPGVAGMPRPQQVYMPTDTTQLGFYYQQVPRWLPAPGMVPAAPNPNDWHQPLFADGSVVGASATGVNCPAPTPAAAPAAAPAPAAETPAADAPAAPLADLSASGETPTLQPTPR</sequence>
<dbReference type="Proteomes" id="UP000315700">
    <property type="component" value="Chromosome"/>
</dbReference>
<reference evidence="3 4" key="1">
    <citation type="submission" date="2019-02" db="EMBL/GenBank/DDBJ databases">
        <title>Deep-cultivation of Planctomycetes and their phenomic and genomic characterization uncovers novel biology.</title>
        <authorList>
            <person name="Wiegand S."/>
            <person name="Jogler M."/>
            <person name="Boedeker C."/>
            <person name="Pinto D."/>
            <person name="Vollmers J."/>
            <person name="Rivas-Marin E."/>
            <person name="Kohn T."/>
            <person name="Peeters S.H."/>
            <person name="Heuer A."/>
            <person name="Rast P."/>
            <person name="Oberbeckmann S."/>
            <person name="Bunk B."/>
            <person name="Jeske O."/>
            <person name="Meyerdierks A."/>
            <person name="Storesund J.E."/>
            <person name="Kallscheuer N."/>
            <person name="Luecker S."/>
            <person name="Lage O.M."/>
            <person name="Pohl T."/>
            <person name="Merkel B.J."/>
            <person name="Hornburger P."/>
            <person name="Mueller R.-W."/>
            <person name="Bruemmer F."/>
            <person name="Labrenz M."/>
            <person name="Spormann A.M."/>
            <person name="Op den Camp H."/>
            <person name="Overmann J."/>
            <person name="Amann R."/>
            <person name="Jetten M.S.M."/>
            <person name="Mascher T."/>
            <person name="Medema M.H."/>
            <person name="Devos D.P."/>
            <person name="Kaster A.-K."/>
            <person name="Ovreas L."/>
            <person name="Rohde M."/>
            <person name="Galperin M.Y."/>
            <person name="Jogler C."/>
        </authorList>
    </citation>
    <scope>NUCLEOTIDE SEQUENCE [LARGE SCALE GENOMIC DNA]</scope>
    <source>
        <strain evidence="3 4">Pan44</strain>
    </source>
</reference>
<protein>
    <recommendedName>
        <fullName evidence="5">Stigma-specific protein, Stig1</fullName>
    </recommendedName>
</protein>
<dbReference type="KEGG" id="ccos:Pan44_04860"/>
<feature type="region of interest" description="Disordered" evidence="1">
    <location>
        <begin position="216"/>
        <end position="258"/>
    </location>
</feature>
<gene>
    <name evidence="3" type="ORF">Pan44_04860</name>
</gene>
<dbReference type="AlphaFoldDB" id="A0A517S8N1"/>
<feature type="chain" id="PRO_5022161348" description="Stigma-specific protein, Stig1" evidence="2">
    <location>
        <begin position="28"/>
        <end position="258"/>
    </location>
</feature>
<evidence type="ECO:0000313" key="3">
    <source>
        <dbReference type="EMBL" id="QDT52474.1"/>
    </source>
</evidence>
<accession>A0A517S8N1</accession>
<dbReference type="InParanoid" id="A0A517S8N1"/>
<organism evidence="3 4">
    <name type="scientific">Caulifigura coniformis</name>
    <dbReference type="NCBI Taxonomy" id="2527983"/>
    <lineage>
        <taxon>Bacteria</taxon>
        <taxon>Pseudomonadati</taxon>
        <taxon>Planctomycetota</taxon>
        <taxon>Planctomycetia</taxon>
        <taxon>Planctomycetales</taxon>
        <taxon>Planctomycetaceae</taxon>
        <taxon>Caulifigura</taxon>
    </lineage>
</organism>
<evidence type="ECO:0008006" key="5">
    <source>
        <dbReference type="Google" id="ProtNLM"/>
    </source>
</evidence>
<dbReference type="EMBL" id="CP036271">
    <property type="protein sequence ID" value="QDT52474.1"/>
    <property type="molecule type" value="Genomic_DNA"/>
</dbReference>
<feature type="compositionally biased region" description="Low complexity" evidence="1">
    <location>
        <begin position="217"/>
        <end position="247"/>
    </location>
</feature>
<proteinExistence type="predicted"/>